<evidence type="ECO:0000313" key="4">
    <source>
        <dbReference type="EMBL" id="MFD2629468.1"/>
    </source>
</evidence>
<accession>A0ABW5Q1S8</accession>
<gene>
    <name evidence="4" type="ORF">ACFSUN_11820</name>
</gene>
<dbReference type="RefSeq" id="WP_379562261.1">
    <property type="nucleotide sequence ID" value="NZ_JBHUMX010000036.1"/>
</dbReference>
<feature type="chain" id="PRO_5045890931" evidence="3">
    <location>
        <begin position="27"/>
        <end position="601"/>
    </location>
</feature>
<feature type="coiled-coil region" evidence="1">
    <location>
        <begin position="347"/>
        <end position="391"/>
    </location>
</feature>
<dbReference type="SUPFAM" id="SSF58104">
    <property type="entry name" value="Methyl-accepting chemotaxis protein (MCP) signaling domain"/>
    <property type="match status" value="1"/>
</dbReference>
<comment type="caution">
    <text evidence="4">The sequence shown here is derived from an EMBL/GenBank/DDBJ whole genome shotgun (WGS) entry which is preliminary data.</text>
</comment>
<organism evidence="4 5">
    <name type="scientific">Oceanobacillus kapialis</name>
    <dbReference type="NCBI Taxonomy" id="481353"/>
    <lineage>
        <taxon>Bacteria</taxon>
        <taxon>Bacillati</taxon>
        <taxon>Bacillota</taxon>
        <taxon>Bacilli</taxon>
        <taxon>Bacillales</taxon>
        <taxon>Bacillaceae</taxon>
        <taxon>Oceanobacillus</taxon>
    </lineage>
</organism>
<evidence type="ECO:0000256" key="1">
    <source>
        <dbReference type="SAM" id="Coils"/>
    </source>
</evidence>
<feature type="signal peptide" evidence="3">
    <location>
        <begin position="1"/>
        <end position="26"/>
    </location>
</feature>
<proteinExistence type="predicted"/>
<sequence length="601" mass="65372">MRNKKIVPILGSMMLVFSSFATTAFADEVQEGQEGNYASKDEVIYGNMNANGQLQDMYVVNTFRVTEPGEMVDHGDYASVRNLSNLTDIVREGDSVQFQAEEEEFYYQGTMESNALPWDISITYLLDGEEVAPEDLAGASGSLEIQISTSANEDVDPEFFRNYLLQIGVTLDPAIFDNIQAPEGTMANAGQNKQVTFSVMPEQEETYIISSDVSEFEMNPIEINAAPYSMSIESPDLGGMTGEMQELSDAISDIHTGVGDLESGMSELNQGAQELGDGSAEYRNGMEELDQSSGELVNGSAEIKNALATINQTVQESTGNIDLSVMQEFPNHLREIAGGIEKSANALDELAKGYSEANKQLSNAMESIPSYEISEEQINKLQESNADQEVVGQLVETYEAANAAKQTYNAVKEAFDGVSGAIGQSSDASAEMASNLETMATEIENAVASVGGLDSVTQMQEGFSTLASQYETFHNGLVSYTDGVGQLTSSYQELDAGIQELANGTSATSDGVSELHDGTSELQEATSDLPGQIEAETDEMMEEYANEDYEPSSFVSDKNENVEVVQFVLQTESIEIPEPETTEEPEEEEKGIWERFLDLFR</sequence>
<evidence type="ECO:0000256" key="2">
    <source>
        <dbReference type="SAM" id="MobiDB-lite"/>
    </source>
</evidence>
<evidence type="ECO:0000313" key="5">
    <source>
        <dbReference type="Proteomes" id="UP001597451"/>
    </source>
</evidence>
<keyword evidence="5" id="KW-1185">Reference proteome</keyword>
<keyword evidence="1" id="KW-0175">Coiled coil</keyword>
<evidence type="ECO:0000256" key="3">
    <source>
        <dbReference type="SAM" id="SignalP"/>
    </source>
</evidence>
<dbReference type="EMBL" id="JBHUMX010000036">
    <property type="protein sequence ID" value="MFD2629468.1"/>
    <property type="molecule type" value="Genomic_DNA"/>
</dbReference>
<dbReference type="Gene3D" id="1.10.287.950">
    <property type="entry name" value="Methyl-accepting chemotaxis protein"/>
    <property type="match status" value="2"/>
</dbReference>
<keyword evidence="3" id="KW-0732">Signal</keyword>
<feature type="region of interest" description="Disordered" evidence="2">
    <location>
        <begin position="572"/>
        <end position="594"/>
    </location>
</feature>
<dbReference type="Proteomes" id="UP001597451">
    <property type="component" value="Unassembled WGS sequence"/>
</dbReference>
<reference evidence="5" key="1">
    <citation type="journal article" date="2019" name="Int. J. Syst. Evol. Microbiol.">
        <title>The Global Catalogue of Microorganisms (GCM) 10K type strain sequencing project: providing services to taxonomists for standard genome sequencing and annotation.</title>
        <authorList>
            <consortium name="The Broad Institute Genomics Platform"/>
            <consortium name="The Broad Institute Genome Sequencing Center for Infectious Disease"/>
            <person name="Wu L."/>
            <person name="Ma J."/>
        </authorList>
    </citation>
    <scope>NUCLEOTIDE SEQUENCE [LARGE SCALE GENOMIC DNA]</scope>
    <source>
        <strain evidence="5">TISTR 1858</strain>
    </source>
</reference>
<name>A0ABW5Q1S8_9BACI</name>
<protein>
    <submittedName>
        <fullName evidence="4">YhgE/Pip domain-containing protein</fullName>
    </submittedName>
</protein>
<feature type="compositionally biased region" description="Acidic residues" evidence="2">
    <location>
        <begin position="575"/>
        <end position="589"/>
    </location>
</feature>